<proteinExistence type="predicted"/>
<dbReference type="AlphaFoldDB" id="A0A7X0IYS5"/>
<feature type="region of interest" description="Disordered" evidence="1">
    <location>
        <begin position="60"/>
        <end position="79"/>
    </location>
</feature>
<protein>
    <submittedName>
        <fullName evidence="2">Uncharacterized protein</fullName>
    </submittedName>
</protein>
<reference evidence="2 3" key="1">
    <citation type="submission" date="2020-08" db="EMBL/GenBank/DDBJ databases">
        <title>Genomic Encyclopedia of Type Strains, Phase IV (KMG-V): Genome sequencing to study the core and pangenomes of soil and plant-associated prokaryotes.</title>
        <authorList>
            <person name="Whitman W."/>
        </authorList>
    </citation>
    <scope>NUCLEOTIDE SEQUENCE [LARGE SCALE GENOMIC DNA]</scope>
    <source>
        <strain evidence="2 3">SEMIA 4060</strain>
    </source>
</reference>
<gene>
    <name evidence="2" type="ORF">GGD46_006926</name>
</gene>
<sequence length="102" mass="11079">MVRFIPMEPVCRHYLDSLSSISAAGHSSNTHCRFDRSSLMAAQMQFVAWLAPTHGRVADKGASAGEPLGGVKTGAMKSSDTRQAIVDTIVQEHDVSDRRQAH</sequence>
<name>A0A7X0IYS5_9HYPH</name>
<comment type="caution">
    <text evidence="2">The sequence shown here is derived from an EMBL/GenBank/DDBJ whole genome shotgun (WGS) entry which is preliminary data.</text>
</comment>
<evidence type="ECO:0000313" key="2">
    <source>
        <dbReference type="EMBL" id="MBB6489588.1"/>
    </source>
</evidence>
<organism evidence="2 3">
    <name type="scientific">Rhizobium lusitanum</name>
    <dbReference type="NCBI Taxonomy" id="293958"/>
    <lineage>
        <taxon>Bacteria</taxon>
        <taxon>Pseudomonadati</taxon>
        <taxon>Pseudomonadota</taxon>
        <taxon>Alphaproteobacteria</taxon>
        <taxon>Hyphomicrobiales</taxon>
        <taxon>Rhizobiaceae</taxon>
        <taxon>Rhizobium/Agrobacterium group</taxon>
        <taxon>Rhizobium</taxon>
    </lineage>
</organism>
<evidence type="ECO:0000256" key="1">
    <source>
        <dbReference type="SAM" id="MobiDB-lite"/>
    </source>
</evidence>
<dbReference type="EMBL" id="JACHBG010000053">
    <property type="protein sequence ID" value="MBB6489588.1"/>
    <property type="molecule type" value="Genomic_DNA"/>
</dbReference>
<dbReference type="Proteomes" id="UP000565576">
    <property type="component" value="Unassembled WGS sequence"/>
</dbReference>
<accession>A0A7X0IYS5</accession>
<evidence type="ECO:0000313" key="3">
    <source>
        <dbReference type="Proteomes" id="UP000565576"/>
    </source>
</evidence>